<dbReference type="InterPro" id="IPR001841">
    <property type="entry name" value="Znf_RING"/>
</dbReference>
<evidence type="ECO:0000256" key="1">
    <source>
        <dbReference type="ARBA" id="ARBA00004123"/>
    </source>
</evidence>
<evidence type="ECO:0000256" key="6">
    <source>
        <dbReference type="ARBA" id="ARBA00022806"/>
    </source>
</evidence>
<feature type="compositionally biased region" description="Polar residues" evidence="11">
    <location>
        <begin position="72"/>
        <end position="81"/>
    </location>
</feature>
<dbReference type="GO" id="GO:0003677">
    <property type="term" value="F:DNA binding"/>
    <property type="evidence" value="ECO:0007669"/>
    <property type="project" value="InterPro"/>
</dbReference>
<dbReference type="EMBL" id="BRXX01000062">
    <property type="protein sequence ID" value="GMH86663.1"/>
    <property type="molecule type" value="Genomic_DNA"/>
</dbReference>
<dbReference type="SUPFAM" id="SSF57716">
    <property type="entry name" value="Glucocorticoid receptor-like (DNA-binding domain)"/>
    <property type="match status" value="1"/>
</dbReference>
<feature type="region of interest" description="Disordered" evidence="11">
    <location>
        <begin position="732"/>
        <end position="934"/>
    </location>
</feature>
<evidence type="ECO:0000256" key="4">
    <source>
        <dbReference type="ARBA" id="ARBA00022771"/>
    </source>
</evidence>
<evidence type="ECO:0000259" key="12">
    <source>
        <dbReference type="PROSITE" id="PS50064"/>
    </source>
</evidence>
<feature type="region of interest" description="Disordered" evidence="11">
    <location>
        <begin position="62"/>
        <end position="142"/>
    </location>
</feature>
<evidence type="ECO:0000256" key="8">
    <source>
        <dbReference type="ARBA" id="ARBA00022840"/>
    </source>
</evidence>
<dbReference type="Pfam" id="PF00645">
    <property type="entry name" value="zf-PARP"/>
    <property type="match status" value="1"/>
</dbReference>
<dbReference type="SUPFAM" id="SSF52540">
    <property type="entry name" value="P-loop containing nucleoside triphosphate hydrolases"/>
    <property type="match status" value="3"/>
</dbReference>
<evidence type="ECO:0000259" key="13">
    <source>
        <dbReference type="PROSITE" id="PS50089"/>
    </source>
</evidence>
<dbReference type="SMART" id="SM00490">
    <property type="entry name" value="HELICc"/>
    <property type="match status" value="1"/>
</dbReference>
<proteinExistence type="predicted"/>
<dbReference type="PANTHER" id="PTHR45626:SF12">
    <property type="entry name" value="DNA REPAIR PROTEIN RAD16"/>
    <property type="match status" value="1"/>
</dbReference>
<evidence type="ECO:0000313" key="15">
    <source>
        <dbReference type="EMBL" id="GMH86663.1"/>
    </source>
</evidence>
<name>A0A9W7BH95_9STRA</name>
<keyword evidence="5" id="KW-0378">Hydrolase</keyword>
<dbReference type="InterPro" id="IPR027417">
    <property type="entry name" value="P-loop_NTPase"/>
</dbReference>
<feature type="region of interest" description="Disordered" evidence="11">
    <location>
        <begin position="158"/>
        <end position="189"/>
    </location>
</feature>
<feature type="domain" description="Helicase C-terminal" evidence="14">
    <location>
        <begin position="1289"/>
        <end position="1448"/>
    </location>
</feature>
<organism evidence="15 16">
    <name type="scientific">Triparma verrucosa</name>
    <dbReference type="NCBI Taxonomy" id="1606542"/>
    <lineage>
        <taxon>Eukaryota</taxon>
        <taxon>Sar</taxon>
        <taxon>Stramenopiles</taxon>
        <taxon>Ochrophyta</taxon>
        <taxon>Bolidophyceae</taxon>
        <taxon>Parmales</taxon>
        <taxon>Triparmaceae</taxon>
        <taxon>Triparma</taxon>
    </lineage>
</organism>
<gene>
    <name evidence="15" type="ORF">TrVE_jg10703</name>
</gene>
<dbReference type="PANTHER" id="PTHR45626">
    <property type="entry name" value="TRANSCRIPTION TERMINATION FACTOR 2-RELATED"/>
    <property type="match status" value="1"/>
</dbReference>
<reference evidence="16" key="1">
    <citation type="journal article" date="2023" name="Commun. Biol.">
        <title>Genome analysis of Parmales, the sister group of diatoms, reveals the evolutionary specialization of diatoms from phago-mixotrophs to photoautotrophs.</title>
        <authorList>
            <person name="Ban H."/>
            <person name="Sato S."/>
            <person name="Yoshikawa S."/>
            <person name="Yamada K."/>
            <person name="Nakamura Y."/>
            <person name="Ichinomiya M."/>
            <person name="Sato N."/>
            <person name="Blanc-Mathieu R."/>
            <person name="Endo H."/>
            <person name="Kuwata A."/>
            <person name="Ogata H."/>
        </authorList>
    </citation>
    <scope>NUCLEOTIDE SEQUENCE [LARGE SCALE GENOMIC DNA]</scope>
    <source>
        <strain evidence="16">NIES 3699</strain>
    </source>
</reference>
<dbReference type="Gene3D" id="3.40.50.300">
    <property type="entry name" value="P-loop containing nucleotide triphosphate hydrolases"/>
    <property type="match status" value="1"/>
</dbReference>
<keyword evidence="8" id="KW-0067">ATP-binding</keyword>
<evidence type="ECO:0000256" key="3">
    <source>
        <dbReference type="ARBA" id="ARBA00022741"/>
    </source>
</evidence>
<dbReference type="PROSITE" id="PS50064">
    <property type="entry name" value="ZF_PARP_2"/>
    <property type="match status" value="1"/>
</dbReference>
<feature type="compositionally biased region" description="Basic residues" evidence="11">
    <location>
        <begin position="82"/>
        <end position="96"/>
    </location>
</feature>
<feature type="compositionally biased region" description="Pro residues" evidence="11">
    <location>
        <begin position="322"/>
        <end position="332"/>
    </location>
</feature>
<keyword evidence="6" id="KW-0347">Helicase</keyword>
<comment type="caution">
    <text evidence="15">The sequence shown here is derived from an EMBL/GenBank/DDBJ whole genome shotgun (WGS) entry which is preliminary data.</text>
</comment>
<dbReference type="InterPro" id="IPR049730">
    <property type="entry name" value="SNF2/RAD54-like_C"/>
</dbReference>
<feature type="domain" description="PARP-type" evidence="12">
    <location>
        <begin position="342"/>
        <end position="424"/>
    </location>
</feature>
<feature type="compositionally biased region" description="Basic residues" evidence="11">
    <location>
        <begin position="308"/>
        <end position="318"/>
    </location>
</feature>
<evidence type="ECO:0000256" key="11">
    <source>
        <dbReference type="SAM" id="MobiDB-lite"/>
    </source>
</evidence>
<keyword evidence="9" id="KW-0539">Nucleus</keyword>
<keyword evidence="7" id="KW-0862">Zinc</keyword>
<evidence type="ECO:0000256" key="2">
    <source>
        <dbReference type="ARBA" id="ARBA00022723"/>
    </source>
</evidence>
<dbReference type="InterPro" id="IPR001510">
    <property type="entry name" value="Znf_PARP"/>
</dbReference>
<dbReference type="Pfam" id="PF00176">
    <property type="entry name" value="SNF2-rel_dom"/>
    <property type="match status" value="3"/>
</dbReference>
<dbReference type="SUPFAM" id="SSF57850">
    <property type="entry name" value="RING/U-box"/>
    <property type="match status" value="1"/>
</dbReference>
<dbReference type="InterPro" id="IPR050628">
    <property type="entry name" value="SNF2_RAD54_helicase_TF"/>
</dbReference>
<feature type="domain" description="RING-type" evidence="13">
    <location>
        <begin position="1193"/>
        <end position="1236"/>
    </location>
</feature>
<feature type="compositionally biased region" description="Low complexity" evidence="11">
    <location>
        <begin position="97"/>
        <end position="107"/>
    </location>
</feature>
<accession>A0A9W7BH95</accession>
<feature type="compositionally biased region" description="Basic residues" evidence="11">
    <location>
        <begin position="711"/>
        <end position="720"/>
    </location>
</feature>
<dbReference type="Gene3D" id="3.40.50.10810">
    <property type="entry name" value="Tandem AAA-ATPase domain"/>
    <property type="match status" value="3"/>
</dbReference>
<dbReference type="Pfam" id="PF00271">
    <property type="entry name" value="Helicase_C"/>
    <property type="match status" value="1"/>
</dbReference>
<dbReference type="Gene3D" id="3.30.1740.10">
    <property type="entry name" value="Zinc finger, PARP-type"/>
    <property type="match status" value="1"/>
</dbReference>
<dbReference type="SMART" id="SM00487">
    <property type="entry name" value="DEXDc"/>
    <property type="match status" value="1"/>
</dbReference>
<dbReference type="Proteomes" id="UP001165160">
    <property type="component" value="Unassembled WGS sequence"/>
</dbReference>
<dbReference type="CDD" id="cd18793">
    <property type="entry name" value="SF2_C_SNF"/>
    <property type="match status" value="1"/>
</dbReference>
<dbReference type="PROSITE" id="PS51194">
    <property type="entry name" value="HELICASE_CTER"/>
    <property type="match status" value="1"/>
</dbReference>
<dbReference type="GO" id="GO:0006289">
    <property type="term" value="P:nucleotide-excision repair"/>
    <property type="evidence" value="ECO:0007669"/>
    <property type="project" value="TreeGrafter"/>
</dbReference>
<evidence type="ECO:0000256" key="9">
    <source>
        <dbReference type="ARBA" id="ARBA00023242"/>
    </source>
</evidence>
<dbReference type="GO" id="GO:0016787">
    <property type="term" value="F:hydrolase activity"/>
    <property type="evidence" value="ECO:0007669"/>
    <property type="project" value="UniProtKB-KW"/>
</dbReference>
<keyword evidence="16" id="KW-1185">Reference proteome</keyword>
<feature type="compositionally biased region" description="Basic and acidic residues" evidence="11">
    <location>
        <begin position="779"/>
        <end position="790"/>
    </location>
</feature>
<dbReference type="PROSITE" id="PS50089">
    <property type="entry name" value="ZF_RING_2"/>
    <property type="match status" value="1"/>
</dbReference>
<feature type="compositionally biased region" description="Low complexity" evidence="11">
    <location>
        <begin position="912"/>
        <end position="930"/>
    </location>
</feature>
<dbReference type="InterPro" id="IPR014001">
    <property type="entry name" value="Helicase_ATP-bd"/>
</dbReference>
<dbReference type="GO" id="GO:0008270">
    <property type="term" value="F:zinc ion binding"/>
    <property type="evidence" value="ECO:0007669"/>
    <property type="project" value="UniProtKB-KW"/>
</dbReference>
<feature type="compositionally biased region" description="Acidic residues" evidence="11">
    <location>
        <begin position="691"/>
        <end position="701"/>
    </location>
</feature>
<dbReference type="GO" id="GO:0005634">
    <property type="term" value="C:nucleus"/>
    <property type="evidence" value="ECO:0007669"/>
    <property type="project" value="UniProtKB-SubCell"/>
</dbReference>
<dbReference type="GO" id="GO:0004386">
    <property type="term" value="F:helicase activity"/>
    <property type="evidence" value="ECO:0007669"/>
    <property type="project" value="UniProtKB-KW"/>
</dbReference>
<dbReference type="GO" id="GO:0008094">
    <property type="term" value="F:ATP-dependent activity, acting on DNA"/>
    <property type="evidence" value="ECO:0007669"/>
    <property type="project" value="TreeGrafter"/>
</dbReference>
<feature type="compositionally biased region" description="Basic residues" evidence="11">
    <location>
        <begin position="880"/>
        <end position="908"/>
    </location>
</feature>
<feature type="compositionally biased region" description="Acidic residues" evidence="11">
    <location>
        <begin position="826"/>
        <end position="851"/>
    </location>
</feature>
<feature type="region of interest" description="Disordered" evidence="11">
    <location>
        <begin position="308"/>
        <end position="336"/>
    </location>
</feature>
<sequence>MFDRTKFTLGSTIMVTSTPTSTSTQPCKLLNFDDGNNFVEVKWNIAGWNEWVEVNRVRGLFDDDTNRRGKRTASTASTNTVKSKKMTAKSTKKTTKTTKATPKPTTKTTKKSKISKPEPAPAPAPESALATPPPSSKESSEMTIAPVVTLEKEIVPTDEHIPDAPPPSSAPSSTYTPIPPPTGSPQKSWPTIYSDFCTQYLTKYPPSTSPSDIPPPLPTFYSSVCLDPLPDTPLPTLISVSTLKGSITSTLTLLQNSYPESTAWEAGWRWEIVVSGKGMTHRFWPPVQEEGWISLRKVGEYLKGWRPEKKKGTKRKASTRSPSPPSSLPPLPASGLPQPSVYRIEYAKSNRSRCKRCDVIIPKSCLRVGMRPLFRGKPGFLIWYHLGCTVFDPSVVKEGSDVSWYEYLKDEDKVKVDSRIDESKAEAKKESQELSPDELVPFAYIGECLDVPSAVTASLLPYQKEGFSWMIKQEEMGRGGILADEMGMGKTLQSICCVVGNRPGKQHEPFGGPVICGEIKEEEEEESSKCVPVEPRLLTTEEPKTEEERWNAARLEWNLEMELNGIAPRLLPKSGPQKAGTMIVCPVVALAQWKAEIEKFTSPGTLTIGIYHGPKREAVVPLLSKYDVVLTTYQVLEADYRKMTSPSKVACPNCGQKYKTDKLKTHLMYFCRVGGGKRTKAQSLQRRREDWDDDGTDEDEEDRKTFEKTPPKKKAVKKKAAAKKTVKKKAFVVQSEEEDDSEEEIEKLPMTKVKTSTTTTTTTTTTPRSRRGAAIKAAESARKVVEHDASFDVDGNPIDASRREELAEMAEMLAGSDSASASDPGLGDESEISSDGDVFDDEEEEEEEEEEAPKKKKKKKAGTKEPTKKKMKLEDIPIPRGRKGAAFKARKGKGPSSSSKKKKPKRKKFEGESSSSSSSEADYSSDSSSESFDDPTAGIDFEALTANAMKSAQTSPLHSLVWFRVILDEAHYTKTRSSSTAKSCSALIAINRWCLSGTPLQNRVSEFYSLIRFLRIRPMAEYFCKGKGKDGGACDCKSIHYRFEAGRCLGCNHTSMQHYAYFNKWVLNPTQRAGYSGDGRLALLKLKNEIMDKYMLRRTKDSKAADLQLPPREVEIKYVSLHPVEEDFYSSLYTRGRTQFDSYISSGTILNNYAHIFDLLMRMRQAVDHPYLVMFGRNSKDNGKNAKSKQEDCKICGEPCTVQVTSDCCNAKFCKACVENFLESAPEDGCQCPSCSAPFSIDLSNVDENVEEVPSAKLPSLKTLPNVATHSILRRIDLAAFSSSSKIETIVQTLVEMRQTSPGSKCIIFSQFVNFLDLVRWRIHSDPQLEPYGLGTETLLGSMKVELRDSAIERFTNNVDSRVMLISLKAGGVALNLVRANYIILSDPWWNPAAELQAIDRTHRLGQTRVIKAIRLVAKNTVEERILDLQEKKRLVFDGVVGGDKESIGRLGKGDLEQLFR</sequence>
<dbReference type="SMART" id="SM01336">
    <property type="entry name" value="zf-PARP"/>
    <property type="match status" value="1"/>
</dbReference>
<keyword evidence="4 10" id="KW-0863">Zinc-finger</keyword>
<keyword evidence="2" id="KW-0479">Metal-binding</keyword>
<comment type="subcellular location">
    <subcellularLocation>
        <location evidence="1">Nucleus</location>
    </subcellularLocation>
</comment>
<feature type="region of interest" description="Disordered" evidence="11">
    <location>
        <begin position="681"/>
        <end position="720"/>
    </location>
</feature>
<dbReference type="InterPro" id="IPR013083">
    <property type="entry name" value="Znf_RING/FYVE/PHD"/>
</dbReference>
<evidence type="ECO:0000256" key="7">
    <source>
        <dbReference type="ARBA" id="ARBA00022833"/>
    </source>
</evidence>
<evidence type="ECO:0000256" key="10">
    <source>
        <dbReference type="PROSITE-ProRule" id="PRU00175"/>
    </source>
</evidence>
<evidence type="ECO:0000256" key="5">
    <source>
        <dbReference type="ARBA" id="ARBA00022801"/>
    </source>
</evidence>
<dbReference type="InterPro" id="IPR000330">
    <property type="entry name" value="SNF2_N"/>
</dbReference>
<feature type="compositionally biased region" description="Acidic residues" evidence="11">
    <location>
        <begin position="735"/>
        <end position="745"/>
    </location>
</feature>
<dbReference type="InterPro" id="IPR001650">
    <property type="entry name" value="Helicase_C-like"/>
</dbReference>
<protein>
    <submittedName>
        <fullName evidence="15">Uncharacterized protein</fullName>
    </submittedName>
</protein>
<keyword evidence="3" id="KW-0547">Nucleotide-binding</keyword>
<evidence type="ECO:0000259" key="14">
    <source>
        <dbReference type="PROSITE" id="PS51194"/>
    </source>
</evidence>
<dbReference type="Gene3D" id="3.30.40.10">
    <property type="entry name" value="Zinc/RING finger domain, C3HC4 (zinc finger)"/>
    <property type="match status" value="1"/>
</dbReference>
<feature type="compositionally biased region" description="Low complexity" evidence="11">
    <location>
        <begin position="809"/>
        <end position="825"/>
    </location>
</feature>
<dbReference type="InterPro" id="IPR036957">
    <property type="entry name" value="Znf_PARP_sf"/>
</dbReference>
<dbReference type="GO" id="GO:0005524">
    <property type="term" value="F:ATP binding"/>
    <property type="evidence" value="ECO:0007669"/>
    <property type="project" value="UniProtKB-KW"/>
</dbReference>
<dbReference type="InterPro" id="IPR038718">
    <property type="entry name" value="SNF2-like_sf"/>
</dbReference>
<evidence type="ECO:0000313" key="16">
    <source>
        <dbReference type="Proteomes" id="UP001165160"/>
    </source>
</evidence>
<feature type="compositionally biased region" description="Basic and acidic residues" evidence="11">
    <location>
        <begin position="862"/>
        <end position="877"/>
    </location>
</feature>
<feature type="compositionally biased region" description="Low complexity" evidence="11">
    <location>
        <begin position="755"/>
        <end position="766"/>
    </location>
</feature>